<evidence type="ECO:0000256" key="3">
    <source>
        <dbReference type="ARBA" id="ARBA00008148"/>
    </source>
</evidence>
<keyword evidence="6 10" id="KW-0812">Transmembrane</keyword>
<dbReference type="EMBL" id="CAJFDH010000002">
    <property type="protein sequence ID" value="CAD5210235.1"/>
    <property type="molecule type" value="Genomic_DNA"/>
</dbReference>
<reference evidence="13" key="1">
    <citation type="submission" date="2020-09" db="EMBL/GenBank/DDBJ databases">
        <authorList>
            <person name="Kikuchi T."/>
        </authorList>
    </citation>
    <scope>NUCLEOTIDE SEQUENCE</scope>
    <source>
        <strain evidence="13">SH1</strain>
    </source>
</reference>
<evidence type="ECO:0000256" key="4">
    <source>
        <dbReference type="ARBA" id="ARBA00022473"/>
    </source>
</evidence>
<dbReference type="Proteomes" id="UP000783686">
    <property type="component" value="Unassembled WGS sequence"/>
</dbReference>
<dbReference type="AlphaFoldDB" id="A0A811K348"/>
<feature type="transmembrane region" description="Helical" evidence="10">
    <location>
        <begin position="482"/>
        <end position="503"/>
    </location>
</feature>
<comment type="caution">
    <text evidence="13">The sequence shown here is derived from an EMBL/GenBank/DDBJ whole genome shotgun (WGS) entry which is preliminary data.</text>
</comment>
<dbReference type="Pfam" id="PF06664">
    <property type="entry name" value="WLS-like_TM"/>
    <property type="match status" value="1"/>
</dbReference>
<evidence type="ECO:0000259" key="11">
    <source>
        <dbReference type="Pfam" id="PF06664"/>
    </source>
</evidence>
<dbReference type="Pfam" id="PF21883">
    <property type="entry name" value="WLS_GOLD"/>
    <property type="match status" value="1"/>
</dbReference>
<comment type="subcellular location">
    <subcellularLocation>
        <location evidence="1">Endosome membrane</location>
        <topology evidence="1">Multi-pass membrane protein</topology>
    </subcellularLocation>
    <subcellularLocation>
        <location evidence="2">Golgi apparatus membrane</location>
        <topology evidence="2">Multi-pass membrane protein</topology>
    </subcellularLocation>
</comment>
<dbReference type="PANTHER" id="PTHR13449">
    <property type="entry name" value="INTEGRAL MEMBRANE PROTEIN GPR177"/>
    <property type="match status" value="1"/>
</dbReference>
<evidence type="ECO:0000256" key="6">
    <source>
        <dbReference type="ARBA" id="ARBA00022692"/>
    </source>
</evidence>
<dbReference type="EMBL" id="CAJFCW020000002">
    <property type="protein sequence ID" value="CAG9090935.1"/>
    <property type="molecule type" value="Genomic_DNA"/>
</dbReference>
<evidence type="ECO:0000256" key="7">
    <source>
        <dbReference type="ARBA" id="ARBA00022989"/>
    </source>
</evidence>
<feature type="domain" description="Wntless GOLD" evidence="12">
    <location>
        <begin position="49"/>
        <end position="233"/>
    </location>
</feature>
<evidence type="ECO:0000256" key="1">
    <source>
        <dbReference type="ARBA" id="ARBA00004337"/>
    </source>
</evidence>
<evidence type="ECO:0000256" key="10">
    <source>
        <dbReference type="SAM" id="Phobius"/>
    </source>
</evidence>
<protein>
    <recommendedName>
        <fullName evidence="15">Protein wntless</fullName>
    </recommendedName>
</protein>
<dbReference type="GO" id="GO:0010008">
    <property type="term" value="C:endosome membrane"/>
    <property type="evidence" value="ECO:0007669"/>
    <property type="project" value="UniProtKB-SubCell"/>
</dbReference>
<dbReference type="InterPro" id="IPR009551">
    <property type="entry name" value="Wntless"/>
</dbReference>
<dbReference type="PANTHER" id="PTHR13449:SF2">
    <property type="entry name" value="PROTEIN WNTLESS HOMOLOG"/>
    <property type="match status" value="1"/>
</dbReference>
<feature type="transmembrane region" description="Helical" evidence="10">
    <location>
        <begin position="240"/>
        <end position="260"/>
    </location>
</feature>
<keyword evidence="5" id="KW-0879">Wnt signaling pathway</keyword>
<evidence type="ECO:0000259" key="12">
    <source>
        <dbReference type="Pfam" id="PF21883"/>
    </source>
</evidence>
<evidence type="ECO:0000313" key="13">
    <source>
        <dbReference type="EMBL" id="CAD5210235.1"/>
    </source>
</evidence>
<evidence type="ECO:0000256" key="8">
    <source>
        <dbReference type="ARBA" id="ARBA00023034"/>
    </source>
</evidence>
<accession>A0A811K348</accession>
<dbReference type="GO" id="GO:0061355">
    <property type="term" value="P:Wnt protein secretion"/>
    <property type="evidence" value="ECO:0007669"/>
    <property type="project" value="TreeGrafter"/>
</dbReference>
<keyword evidence="14" id="KW-1185">Reference proteome</keyword>
<feature type="transmembrane region" description="Helical" evidence="10">
    <location>
        <begin position="440"/>
        <end position="462"/>
    </location>
</feature>
<evidence type="ECO:0000256" key="2">
    <source>
        <dbReference type="ARBA" id="ARBA00004653"/>
    </source>
</evidence>
<keyword evidence="9 10" id="KW-0472">Membrane</keyword>
<proteinExistence type="inferred from homology"/>
<dbReference type="GO" id="GO:0016055">
    <property type="term" value="P:Wnt signaling pathway"/>
    <property type="evidence" value="ECO:0007669"/>
    <property type="project" value="UniProtKB-KW"/>
</dbReference>
<feature type="transmembrane region" description="Helical" evidence="10">
    <location>
        <begin position="300"/>
        <end position="325"/>
    </location>
</feature>
<gene>
    <name evidence="13" type="ORF">BOKJ2_LOCUS3086</name>
</gene>
<evidence type="ECO:0000313" key="14">
    <source>
        <dbReference type="Proteomes" id="UP000614601"/>
    </source>
</evidence>
<evidence type="ECO:0000256" key="5">
    <source>
        <dbReference type="ARBA" id="ARBA00022687"/>
    </source>
</evidence>
<evidence type="ECO:0000256" key="9">
    <source>
        <dbReference type="ARBA" id="ARBA00023136"/>
    </source>
</evidence>
<feature type="transmembrane region" description="Helical" evidence="10">
    <location>
        <begin position="15"/>
        <end position="36"/>
    </location>
</feature>
<dbReference type="InterPro" id="IPR053936">
    <property type="entry name" value="WLS_GOLD"/>
</dbReference>
<dbReference type="GO" id="GO:0006886">
    <property type="term" value="P:intracellular protein transport"/>
    <property type="evidence" value="ECO:0007669"/>
    <property type="project" value="TreeGrafter"/>
</dbReference>
<evidence type="ECO:0008006" key="15">
    <source>
        <dbReference type="Google" id="ProtNLM"/>
    </source>
</evidence>
<feature type="transmembrane region" description="Helical" evidence="10">
    <location>
        <begin position="345"/>
        <end position="361"/>
    </location>
</feature>
<organism evidence="13 14">
    <name type="scientific">Bursaphelenchus okinawaensis</name>
    <dbReference type="NCBI Taxonomy" id="465554"/>
    <lineage>
        <taxon>Eukaryota</taxon>
        <taxon>Metazoa</taxon>
        <taxon>Ecdysozoa</taxon>
        <taxon>Nematoda</taxon>
        <taxon>Chromadorea</taxon>
        <taxon>Rhabditida</taxon>
        <taxon>Tylenchina</taxon>
        <taxon>Tylenchomorpha</taxon>
        <taxon>Aphelenchoidea</taxon>
        <taxon>Aphelenchoididae</taxon>
        <taxon>Bursaphelenchus</taxon>
    </lineage>
</organism>
<dbReference type="GO" id="GO:0000139">
    <property type="term" value="C:Golgi membrane"/>
    <property type="evidence" value="ECO:0007669"/>
    <property type="project" value="UniProtKB-SubCell"/>
</dbReference>
<dbReference type="InterPro" id="IPR047843">
    <property type="entry name" value="WLS-like_TM"/>
</dbReference>
<feature type="domain" description="Wntless-like transmembrane" evidence="11">
    <location>
        <begin position="234"/>
        <end position="506"/>
    </location>
</feature>
<keyword evidence="7 10" id="KW-1133">Transmembrane helix</keyword>
<sequence length="541" mass="61772">MANGAVIENLSTRKLLGILSICASILSVFVLIGAYFTPNPSTSMEFLMTKCLDRTAGRSSAWFYVRPMECNIIDDLSTHNSLSPDVRDIVFVAQMPHARNGVELQYSPWFQFLLGLLEVDIAYDEAYTVPASANFQLEIRMGYKEHGEDKWNSLAETTIQRSLECTVDQDKRAKGNLYNCSTIDLFELGANVYPSYLLNIRIPVNQTLCSINPQGPNCRIGLIQDLRVVAIHQNGGFTLIWLWMKTLIWPVVSVATWWYYNRLNGMRRMPTLNEKCILTLGICMAILDFPVEWITLYSQAWYLLLLSDIRLGLFYTVLFSFWLIFTGENVVDQKVHTLTSYWRNLTSVFVASTSLLLYDLFERGLQLRNPFHSIWASEFGSSMATLTVYLAAFSAAFYFVFLSYKMSKAWRAIQNKKAELYRLKELNRLKVQGVIYRFKFLFLLTLACAGLTILSYVVKHYGEAQLHGDDHDESWLSRPASAFFTGTFGMWNIYVLILLAMYAPSHKIYAGTSSLEDEQDDLIEPNVDSTPLTTFIKPSTD</sequence>
<dbReference type="GO" id="GO:0017147">
    <property type="term" value="F:Wnt-protein binding"/>
    <property type="evidence" value="ECO:0007669"/>
    <property type="project" value="InterPro"/>
</dbReference>
<name>A0A811K348_9BILA</name>
<feature type="transmembrane region" description="Helical" evidence="10">
    <location>
        <begin position="272"/>
        <end position="294"/>
    </location>
</feature>
<keyword evidence="4" id="KW-0217">Developmental protein</keyword>
<dbReference type="OrthoDB" id="5804250at2759"/>
<keyword evidence="8" id="KW-0333">Golgi apparatus</keyword>
<feature type="transmembrane region" description="Helical" evidence="10">
    <location>
        <begin position="381"/>
        <end position="401"/>
    </location>
</feature>
<comment type="similarity">
    <text evidence="3">Belongs to the wntless family.</text>
</comment>
<dbReference type="Proteomes" id="UP000614601">
    <property type="component" value="Unassembled WGS sequence"/>
</dbReference>